<accession>A0ACB7X9J8</accession>
<reference evidence="1 2" key="1">
    <citation type="journal article" date="2021" name="Hortic Res">
        <title>High-quality reference genome and annotation aids understanding of berry development for evergreen blueberry (Vaccinium darrowii).</title>
        <authorList>
            <person name="Yu J."/>
            <person name="Hulse-Kemp A.M."/>
            <person name="Babiker E."/>
            <person name="Staton M."/>
        </authorList>
    </citation>
    <scope>NUCLEOTIDE SEQUENCE [LARGE SCALE GENOMIC DNA]</scope>
    <source>
        <strain evidence="2">cv. NJ 8807/NJ 8810</strain>
        <tissue evidence="1">Young leaf</tissue>
    </source>
</reference>
<keyword evidence="2" id="KW-1185">Reference proteome</keyword>
<name>A0ACB7X9J8_9ERIC</name>
<evidence type="ECO:0000313" key="1">
    <source>
        <dbReference type="EMBL" id="KAH7837195.1"/>
    </source>
</evidence>
<dbReference type="Proteomes" id="UP000828048">
    <property type="component" value="Chromosome 6"/>
</dbReference>
<organism evidence="1 2">
    <name type="scientific">Vaccinium darrowii</name>
    <dbReference type="NCBI Taxonomy" id="229202"/>
    <lineage>
        <taxon>Eukaryota</taxon>
        <taxon>Viridiplantae</taxon>
        <taxon>Streptophyta</taxon>
        <taxon>Embryophyta</taxon>
        <taxon>Tracheophyta</taxon>
        <taxon>Spermatophyta</taxon>
        <taxon>Magnoliopsida</taxon>
        <taxon>eudicotyledons</taxon>
        <taxon>Gunneridae</taxon>
        <taxon>Pentapetalae</taxon>
        <taxon>asterids</taxon>
        <taxon>Ericales</taxon>
        <taxon>Ericaceae</taxon>
        <taxon>Vaccinioideae</taxon>
        <taxon>Vaccinieae</taxon>
        <taxon>Vaccinium</taxon>
    </lineage>
</organism>
<proteinExistence type="predicted"/>
<evidence type="ECO:0000313" key="2">
    <source>
        <dbReference type="Proteomes" id="UP000828048"/>
    </source>
</evidence>
<comment type="caution">
    <text evidence="1">The sequence shown here is derived from an EMBL/GenBank/DDBJ whole genome shotgun (WGS) entry which is preliminary data.</text>
</comment>
<dbReference type="EMBL" id="CM037156">
    <property type="protein sequence ID" value="KAH7837195.1"/>
    <property type="molecule type" value="Genomic_DNA"/>
</dbReference>
<sequence length="219" mass="24872">MFPHLSPRRMTPPPPFTLFFQRRAIPLPSSLLCPLSSPVALPSLSPQNPRPRPFPFPQPPSSPPSNMIWTKKFVGKLSVTHLTVISVEVLIGKRSRRKFAEEQERRFSASKLALNERHEEIVSELCKLVTTEDEKKNERKSARKALDEQESKGSEKGKIVKEESASNAPTLVADDLVISSRQSYPRAYRLYMELLTRHAFSFVSQIKCPNYEKALKTSV</sequence>
<gene>
    <name evidence="1" type="ORF">Vadar_010856</name>
</gene>
<protein>
    <submittedName>
        <fullName evidence="1">Uncharacterized protein</fullName>
    </submittedName>
</protein>